<feature type="transmembrane region" description="Helical" evidence="7">
    <location>
        <begin position="138"/>
        <end position="159"/>
    </location>
</feature>
<reference evidence="9" key="1">
    <citation type="submission" date="2020-05" db="EMBL/GenBank/DDBJ databases">
        <authorList>
            <person name="Chiriac C."/>
            <person name="Salcher M."/>
            <person name="Ghai R."/>
            <person name="Kavagutti S V."/>
        </authorList>
    </citation>
    <scope>NUCLEOTIDE SEQUENCE</scope>
</reference>
<evidence type="ECO:0000313" key="9">
    <source>
        <dbReference type="EMBL" id="CAB4337416.1"/>
    </source>
</evidence>
<dbReference type="PANTHER" id="PTHR23517">
    <property type="entry name" value="RESISTANCE PROTEIN MDTM, PUTATIVE-RELATED-RELATED"/>
    <property type="match status" value="1"/>
</dbReference>
<dbReference type="SUPFAM" id="SSF103473">
    <property type="entry name" value="MFS general substrate transporter"/>
    <property type="match status" value="1"/>
</dbReference>
<evidence type="ECO:0000256" key="4">
    <source>
        <dbReference type="ARBA" id="ARBA00022692"/>
    </source>
</evidence>
<dbReference type="InterPro" id="IPR020846">
    <property type="entry name" value="MFS_dom"/>
</dbReference>
<dbReference type="Pfam" id="PF07690">
    <property type="entry name" value="MFS_1"/>
    <property type="match status" value="1"/>
</dbReference>
<keyword evidence="5 7" id="KW-1133">Transmembrane helix</keyword>
<dbReference type="GO" id="GO:0022857">
    <property type="term" value="F:transmembrane transporter activity"/>
    <property type="evidence" value="ECO:0007669"/>
    <property type="project" value="InterPro"/>
</dbReference>
<dbReference type="PANTHER" id="PTHR23517:SF2">
    <property type="entry name" value="MULTIDRUG RESISTANCE PROTEIN MDTH"/>
    <property type="match status" value="1"/>
</dbReference>
<evidence type="ECO:0000256" key="5">
    <source>
        <dbReference type="ARBA" id="ARBA00022989"/>
    </source>
</evidence>
<proteinExistence type="predicted"/>
<evidence type="ECO:0000256" key="6">
    <source>
        <dbReference type="ARBA" id="ARBA00023136"/>
    </source>
</evidence>
<dbReference type="AlphaFoldDB" id="A0A6J5Z7B1"/>
<name>A0A6J5Z7B1_9ZZZZ</name>
<feature type="transmembrane region" description="Helical" evidence="7">
    <location>
        <begin position="104"/>
        <end position="126"/>
    </location>
</feature>
<feature type="transmembrane region" description="Helical" evidence="7">
    <location>
        <begin position="219"/>
        <end position="243"/>
    </location>
</feature>
<dbReference type="GO" id="GO:0005886">
    <property type="term" value="C:plasma membrane"/>
    <property type="evidence" value="ECO:0007669"/>
    <property type="project" value="UniProtKB-SubCell"/>
</dbReference>
<feature type="transmembrane region" description="Helical" evidence="7">
    <location>
        <begin position="171"/>
        <end position="190"/>
    </location>
</feature>
<keyword evidence="6 7" id="KW-0472">Membrane</keyword>
<dbReference type="InterPro" id="IPR050171">
    <property type="entry name" value="MFS_Transporters"/>
</dbReference>
<keyword evidence="4 7" id="KW-0812">Transmembrane</keyword>
<feature type="transmembrane region" description="Helical" evidence="7">
    <location>
        <begin position="309"/>
        <end position="329"/>
    </location>
</feature>
<feature type="transmembrane region" description="Helical" evidence="7">
    <location>
        <begin position="78"/>
        <end position="98"/>
    </location>
</feature>
<protein>
    <submittedName>
        <fullName evidence="9">Unannotated protein</fullName>
    </submittedName>
</protein>
<evidence type="ECO:0000256" key="7">
    <source>
        <dbReference type="SAM" id="Phobius"/>
    </source>
</evidence>
<gene>
    <name evidence="9" type="ORF">UFOPK4080_00651</name>
</gene>
<comment type="subcellular location">
    <subcellularLocation>
        <location evidence="1">Cell membrane</location>
        <topology evidence="1">Multi-pass membrane protein</topology>
    </subcellularLocation>
</comment>
<keyword evidence="3" id="KW-1003">Cell membrane</keyword>
<feature type="transmembrane region" description="Helical" evidence="7">
    <location>
        <begin position="255"/>
        <end position="275"/>
    </location>
</feature>
<dbReference type="PROSITE" id="PS50850">
    <property type="entry name" value="MFS"/>
    <property type="match status" value="1"/>
</dbReference>
<feature type="transmembrane region" description="Helical" evidence="7">
    <location>
        <begin position="51"/>
        <end position="71"/>
    </location>
</feature>
<feature type="transmembrane region" description="Helical" evidence="7">
    <location>
        <begin position="379"/>
        <end position="399"/>
    </location>
</feature>
<feature type="transmembrane region" description="Helical" evidence="7">
    <location>
        <begin position="350"/>
        <end position="373"/>
    </location>
</feature>
<evidence type="ECO:0000256" key="2">
    <source>
        <dbReference type="ARBA" id="ARBA00022448"/>
    </source>
</evidence>
<dbReference type="InterPro" id="IPR036259">
    <property type="entry name" value="MFS_trans_sf"/>
</dbReference>
<dbReference type="Gene3D" id="1.20.1250.20">
    <property type="entry name" value="MFS general substrate transporter like domains"/>
    <property type="match status" value="2"/>
</dbReference>
<keyword evidence="2" id="KW-0813">Transport</keyword>
<sequence length="408" mass="44464">MLFTEFTTLLNPQSRKIVFGICLNAIGGGMTLSLLLVYLHDMRGFSNTFGGLLLAYASIVSIVASTPLGALVDRFGPLKVIIPGLLAASGGAFSLSIVDTHFEAILALTVINAAGQAIWPTQMVILTRLTPEKDRQKIFGFNFMLLNLGLGIGGLISSLLIREGDLKSFQLMYWIDGSTFLLYLAIVLTMRGPAMKRYVKQEHEPEQGSYRDLLANKPLVLLGLSGIILFTFGYGAITAGVPLFATQYLDLSPNWLGIIFGVNTLSIVLFQPLVLRTLERFSKYTALISIAVIWALSWLFVGLSPYLPLIASGIAICISQLIFAFGEMVQAPTIPTLANELSPEHIRGRTNAWMSLQWSVSGVLGPAITGLLFGAHLEMVWVATMFIGSFIAIPLFLAMKKLARTKNQ</sequence>
<dbReference type="EMBL" id="CAESAG010000089">
    <property type="protein sequence ID" value="CAB4337416.1"/>
    <property type="molecule type" value="Genomic_DNA"/>
</dbReference>
<evidence type="ECO:0000256" key="1">
    <source>
        <dbReference type="ARBA" id="ARBA00004651"/>
    </source>
</evidence>
<evidence type="ECO:0000256" key="3">
    <source>
        <dbReference type="ARBA" id="ARBA00022475"/>
    </source>
</evidence>
<evidence type="ECO:0000259" key="8">
    <source>
        <dbReference type="PROSITE" id="PS50850"/>
    </source>
</evidence>
<dbReference type="InterPro" id="IPR011701">
    <property type="entry name" value="MFS"/>
</dbReference>
<feature type="domain" description="Major facilitator superfamily (MFS) profile" evidence="8">
    <location>
        <begin position="1"/>
        <end position="406"/>
    </location>
</feature>
<feature type="transmembrane region" description="Helical" evidence="7">
    <location>
        <begin position="17"/>
        <end position="39"/>
    </location>
</feature>
<feature type="transmembrane region" description="Helical" evidence="7">
    <location>
        <begin position="284"/>
        <end position="303"/>
    </location>
</feature>
<accession>A0A6J5Z7B1</accession>
<organism evidence="9">
    <name type="scientific">freshwater metagenome</name>
    <dbReference type="NCBI Taxonomy" id="449393"/>
    <lineage>
        <taxon>unclassified sequences</taxon>
        <taxon>metagenomes</taxon>
        <taxon>ecological metagenomes</taxon>
    </lineage>
</organism>